<evidence type="ECO:0000256" key="1">
    <source>
        <dbReference type="SAM" id="MobiDB-lite"/>
    </source>
</evidence>
<evidence type="ECO:0000313" key="3">
    <source>
        <dbReference type="Proteomes" id="UP001212997"/>
    </source>
</evidence>
<feature type="compositionally biased region" description="Basic and acidic residues" evidence="1">
    <location>
        <begin position="99"/>
        <end position="115"/>
    </location>
</feature>
<feature type="region of interest" description="Disordered" evidence="1">
    <location>
        <begin position="84"/>
        <end position="115"/>
    </location>
</feature>
<dbReference type="Proteomes" id="UP001212997">
    <property type="component" value="Unassembled WGS sequence"/>
</dbReference>
<dbReference type="EMBL" id="JANAWD010000063">
    <property type="protein sequence ID" value="KAJ3488602.1"/>
    <property type="molecule type" value="Genomic_DNA"/>
</dbReference>
<reference evidence="2" key="1">
    <citation type="submission" date="2022-07" db="EMBL/GenBank/DDBJ databases">
        <title>Genome Sequence of Physisporinus lineatus.</title>
        <authorList>
            <person name="Buettner E."/>
        </authorList>
    </citation>
    <scope>NUCLEOTIDE SEQUENCE</scope>
    <source>
        <strain evidence="2">VT162</strain>
    </source>
</reference>
<name>A0AAD5VDN0_9APHY</name>
<keyword evidence="3" id="KW-1185">Reference proteome</keyword>
<comment type="caution">
    <text evidence="2">The sequence shown here is derived from an EMBL/GenBank/DDBJ whole genome shotgun (WGS) entry which is preliminary data.</text>
</comment>
<protein>
    <submittedName>
        <fullName evidence="2">Uncharacterized protein</fullName>
    </submittedName>
</protein>
<proteinExistence type="predicted"/>
<dbReference type="AlphaFoldDB" id="A0AAD5VDN0"/>
<accession>A0AAD5VDN0</accession>
<gene>
    <name evidence="2" type="ORF">NLI96_g2725</name>
</gene>
<sequence>MTGAGVEEFFQAVEASRSEYEKEYLPELERARAARNESLQAAKKDSLSRLMSDLAVDRAQNPTAALNDRWDPDEEDEDADINIIDRSEGPWPGQYIDMTRARRGDERDISWPRPG</sequence>
<evidence type="ECO:0000313" key="2">
    <source>
        <dbReference type="EMBL" id="KAJ3488602.1"/>
    </source>
</evidence>
<organism evidence="2 3">
    <name type="scientific">Meripilus lineatus</name>
    <dbReference type="NCBI Taxonomy" id="2056292"/>
    <lineage>
        <taxon>Eukaryota</taxon>
        <taxon>Fungi</taxon>
        <taxon>Dikarya</taxon>
        <taxon>Basidiomycota</taxon>
        <taxon>Agaricomycotina</taxon>
        <taxon>Agaricomycetes</taxon>
        <taxon>Polyporales</taxon>
        <taxon>Meripilaceae</taxon>
        <taxon>Meripilus</taxon>
    </lineage>
</organism>